<feature type="domain" description="VTT" evidence="8">
    <location>
        <begin position="112"/>
        <end position="229"/>
    </location>
</feature>
<evidence type="ECO:0000256" key="1">
    <source>
        <dbReference type="ARBA" id="ARBA00004141"/>
    </source>
</evidence>
<name>A0ABQ8F716_9FUNG</name>
<feature type="transmembrane region" description="Helical" evidence="7">
    <location>
        <begin position="197"/>
        <end position="227"/>
    </location>
</feature>
<evidence type="ECO:0000256" key="5">
    <source>
        <dbReference type="ARBA" id="ARBA00023136"/>
    </source>
</evidence>
<keyword evidence="10" id="KW-1185">Reference proteome</keyword>
<keyword evidence="3" id="KW-0732">Signal</keyword>
<dbReference type="EMBL" id="JAFCIX010000402">
    <property type="protein sequence ID" value="KAH6591681.1"/>
    <property type="molecule type" value="Genomic_DNA"/>
</dbReference>
<evidence type="ECO:0000256" key="4">
    <source>
        <dbReference type="ARBA" id="ARBA00022989"/>
    </source>
</evidence>
<dbReference type="Pfam" id="PF09335">
    <property type="entry name" value="VTT_dom"/>
    <property type="match status" value="1"/>
</dbReference>
<evidence type="ECO:0000256" key="3">
    <source>
        <dbReference type="ARBA" id="ARBA00022729"/>
    </source>
</evidence>
<evidence type="ECO:0000259" key="8">
    <source>
        <dbReference type="Pfam" id="PF09335"/>
    </source>
</evidence>
<organism evidence="9 10">
    <name type="scientific">Batrachochytrium salamandrivorans</name>
    <dbReference type="NCBI Taxonomy" id="1357716"/>
    <lineage>
        <taxon>Eukaryota</taxon>
        <taxon>Fungi</taxon>
        <taxon>Fungi incertae sedis</taxon>
        <taxon>Chytridiomycota</taxon>
        <taxon>Chytridiomycota incertae sedis</taxon>
        <taxon>Chytridiomycetes</taxon>
        <taxon>Rhizophydiales</taxon>
        <taxon>Rhizophydiales incertae sedis</taxon>
        <taxon>Batrachochytrium</taxon>
    </lineage>
</organism>
<keyword evidence="5 7" id="KW-0472">Membrane</keyword>
<evidence type="ECO:0000256" key="7">
    <source>
        <dbReference type="SAM" id="Phobius"/>
    </source>
</evidence>
<comment type="subcellular location">
    <subcellularLocation>
        <location evidence="1">Membrane</location>
        <topology evidence="1">Multi-pass membrane protein</topology>
    </subcellularLocation>
</comment>
<reference evidence="9 10" key="1">
    <citation type="submission" date="2021-02" db="EMBL/GenBank/DDBJ databases">
        <title>Variation within the Batrachochytrium salamandrivorans European outbreak.</title>
        <authorList>
            <person name="Kelly M."/>
            <person name="Pasmans F."/>
            <person name="Shea T.P."/>
            <person name="Munoz J.F."/>
            <person name="Carranza S."/>
            <person name="Cuomo C.A."/>
            <person name="Martel A."/>
        </authorList>
    </citation>
    <scope>NUCLEOTIDE SEQUENCE [LARGE SCALE GENOMIC DNA]</scope>
    <source>
        <strain evidence="9 10">AMFP18/2</strain>
    </source>
</reference>
<evidence type="ECO:0000256" key="2">
    <source>
        <dbReference type="ARBA" id="ARBA00022692"/>
    </source>
</evidence>
<evidence type="ECO:0000313" key="9">
    <source>
        <dbReference type="EMBL" id="KAH6591681.1"/>
    </source>
</evidence>
<feature type="transmembrane region" description="Helical" evidence="7">
    <location>
        <begin position="118"/>
        <end position="138"/>
    </location>
</feature>
<feature type="transmembrane region" description="Helical" evidence="7">
    <location>
        <begin position="87"/>
        <end position="106"/>
    </location>
</feature>
<gene>
    <name evidence="9" type="ORF">BASA50_008538</name>
</gene>
<dbReference type="Proteomes" id="UP001648503">
    <property type="component" value="Unassembled WGS sequence"/>
</dbReference>
<keyword evidence="4 7" id="KW-1133">Transmembrane helix</keyword>
<evidence type="ECO:0000256" key="6">
    <source>
        <dbReference type="SAM" id="MobiDB-lite"/>
    </source>
</evidence>
<accession>A0ABQ8F716</accession>
<feature type="region of interest" description="Disordered" evidence="6">
    <location>
        <begin position="279"/>
        <end position="303"/>
    </location>
</feature>
<dbReference type="InterPro" id="IPR045014">
    <property type="entry name" value="TM41A/B"/>
</dbReference>
<sequence>MPLLARSLQLPLPALSSTHTSSYHHQARLVSLSPVQIAVRVAQLSGIAAVWMLVIWNIAMKFPTTDRSISIPHSVADLKVLAVTLKAYSSTHFSHVLGLFSIVFLFKQAFGIPGSALLNLLAGALYGYPAIPLISLLAASGSTIGYLLSKHIIGSVIFGGLISKTRIMSWRSAIDEQKDNLLPYLISIRTMPVVPGWFVNLASPFVGIPIGHFFISTAIGLTPFHYICVQAARTLSTLDSMTQVLNIWTLLQLVMITAVVIAPVVLKKRFALLFQSISSGGSMRKSHPSGRSPLKDSKPLMHV</sequence>
<evidence type="ECO:0000313" key="10">
    <source>
        <dbReference type="Proteomes" id="UP001648503"/>
    </source>
</evidence>
<protein>
    <recommendedName>
        <fullName evidence="8">VTT domain-containing protein</fullName>
    </recommendedName>
</protein>
<dbReference type="PANTHER" id="PTHR43220">
    <property type="match status" value="1"/>
</dbReference>
<comment type="caution">
    <text evidence="9">The sequence shown here is derived from an EMBL/GenBank/DDBJ whole genome shotgun (WGS) entry which is preliminary data.</text>
</comment>
<proteinExistence type="predicted"/>
<dbReference type="PANTHER" id="PTHR43220:SF21">
    <property type="entry name" value="TRANSMEMBRANE PROTEIN 41A"/>
    <property type="match status" value="1"/>
</dbReference>
<keyword evidence="2 7" id="KW-0812">Transmembrane</keyword>
<dbReference type="InterPro" id="IPR032816">
    <property type="entry name" value="VTT_dom"/>
</dbReference>
<feature type="transmembrane region" description="Helical" evidence="7">
    <location>
        <begin position="37"/>
        <end position="59"/>
    </location>
</feature>
<feature type="transmembrane region" description="Helical" evidence="7">
    <location>
        <begin position="247"/>
        <end position="266"/>
    </location>
</feature>
<feature type="compositionally biased region" description="Basic and acidic residues" evidence="6">
    <location>
        <begin position="293"/>
        <end position="303"/>
    </location>
</feature>